<organism evidence="1">
    <name type="scientific">Pyramimonas obovata</name>
    <dbReference type="NCBI Taxonomy" id="1411642"/>
    <lineage>
        <taxon>Eukaryota</taxon>
        <taxon>Viridiplantae</taxon>
        <taxon>Chlorophyta</taxon>
        <taxon>Pyramimonadophyceae</taxon>
        <taxon>Pyramimonadales</taxon>
        <taxon>Pyramimonadaceae</taxon>
        <taxon>Pyramimonas</taxon>
        <taxon>Pyramimonas incertae sedis</taxon>
    </lineage>
</organism>
<dbReference type="EMBL" id="HBFA01032423">
    <property type="protein sequence ID" value="CAD8683297.1"/>
    <property type="molecule type" value="Transcribed_RNA"/>
</dbReference>
<name>A0A7S0WTE4_9CHLO</name>
<protein>
    <submittedName>
        <fullName evidence="1">Uncharacterized protein</fullName>
    </submittedName>
</protein>
<gene>
    <name evidence="1" type="ORF">POBO1169_LOCUS16311</name>
</gene>
<sequence length="389" mass="43500">MASTEAEGGGAAPPIWLDRMRQCVDPNFAPNLVQRFSGVLSTIEHRFNSQRHSSGRPRLCRPCFATVSQNQGLDSVNSSENVSSGQPANRMEVKSISEKARKAKKAESAKSFAVCQRIERECNMEEAAKCYNKIAQRHGKESDIGNEAFCREAKVLSDIGWQAISASQGFPTWHAAVPAPGTKEEGAELLERSAKMSEMATAIRPDEVMPRLTLAFNYGRLAIQADNRKKVELCGRIHQEAELATKIDPHDDNAHHALGRWNYEVASINQVVRLIVRHFYGGDVSGSYKDAIFHYEKAVKLNPKKLVHHFELAKALLQVKQKKRAIKCMKRAMSCPCEDINDQLGKLHCAQLLNSLTTRKRLGERLGVRRKAIVQGYYPDGEDESLFIE</sequence>
<reference evidence="1" key="1">
    <citation type="submission" date="2021-01" db="EMBL/GenBank/DDBJ databases">
        <authorList>
            <person name="Corre E."/>
            <person name="Pelletier E."/>
            <person name="Niang G."/>
            <person name="Scheremetjew M."/>
            <person name="Finn R."/>
            <person name="Kale V."/>
            <person name="Holt S."/>
            <person name="Cochrane G."/>
            <person name="Meng A."/>
            <person name="Brown T."/>
            <person name="Cohen L."/>
        </authorList>
    </citation>
    <scope>NUCLEOTIDE SEQUENCE</scope>
    <source>
        <strain evidence="1">CCMP722</strain>
    </source>
</reference>
<accession>A0A7S0WTE4</accession>
<evidence type="ECO:0000313" key="1">
    <source>
        <dbReference type="EMBL" id="CAD8683297.1"/>
    </source>
</evidence>
<dbReference type="InterPro" id="IPR011990">
    <property type="entry name" value="TPR-like_helical_dom_sf"/>
</dbReference>
<proteinExistence type="predicted"/>
<dbReference type="AlphaFoldDB" id="A0A7S0WTE4"/>
<dbReference type="SUPFAM" id="SSF48452">
    <property type="entry name" value="TPR-like"/>
    <property type="match status" value="1"/>
</dbReference>
<dbReference type="Gene3D" id="1.25.40.10">
    <property type="entry name" value="Tetratricopeptide repeat domain"/>
    <property type="match status" value="1"/>
</dbReference>